<dbReference type="Gene3D" id="1.10.510.10">
    <property type="entry name" value="Transferase(Phosphotransferase) domain 1"/>
    <property type="match status" value="1"/>
</dbReference>
<keyword evidence="4" id="KW-1185">Reference proteome</keyword>
<dbReference type="PROSITE" id="PS50011">
    <property type="entry name" value="PROTEIN_KINASE_DOM"/>
    <property type="match status" value="1"/>
</dbReference>
<dbReference type="Gene3D" id="3.30.200.20">
    <property type="entry name" value="Phosphorylase Kinase, domain 1"/>
    <property type="match status" value="1"/>
</dbReference>
<accession>A0A409X635</accession>
<dbReference type="InterPro" id="IPR011009">
    <property type="entry name" value="Kinase-like_dom_sf"/>
</dbReference>
<organism evidence="3 4">
    <name type="scientific">Panaeolus cyanescens</name>
    <dbReference type="NCBI Taxonomy" id="181874"/>
    <lineage>
        <taxon>Eukaryota</taxon>
        <taxon>Fungi</taxon>
        <taxon>Dikarya</taxon>
        <taxon>Basidiomycota</taxon>
        <taxon>Agaricomycotina</taxon>
        <taxon>Agaricomycetes</taxon>
        <taxon>Agaricomycetidae</taxon>
        <taxon>Agaricales</taxon>
        <taxon>Agaricineae</taxon>
        <taxon>Galeropsidaceae</taxon>
        <taxon>Panaeolus</taxon>
    </lineage>
</organism>
<evidence type="ECO:0000259" key="2">
    <source>
        <dbReference type="PROSITE" id="PS50011"/>
    </source>
</evidence>
<dbReference type="SUPFAM" id="SSF56112">
    <property type="entry name" value="Protein kinase-like (PK-like)"/>
    <property type="match status" value="1"/>
</dbReference>
<feature type="compositionally biased region" description="Basic and acidic residues" evidence="1">
    <location>
        <begin position="36"/>
        <end position="45"/>
    </location>
</feature>
<dbReference type="Proteomes" id="UP000284842">
    <property type="component" value="Unassembled WGS sequence"/>
</dbReference>
<dbReference type="OrthoDB" id="2998079at2759"/>
<dbReference type="EMBL" id="NHTK01004543">
    <property type="protein sequence ID" value="PPQ86164.1"/>
    <property type="molecule type" value="Genomic_DNA"/>
</dbReference>
<evidence type="ECO:0000256" key="1">
    <source>
        <dbReference type="SAM" id="MobiDB-lite"/>
    </source>
</evidence>
<evidence type="ECO:0000313" key="3">
    <source>
        <dbReference type="EMBL" id="PPQ86164.1"/>
    </source>
</evidence>
<dbReference type="STRING" id="181874.A0A409X635"/>
<dbReference type="GO" id="GO:0005524">
    <property type="term" value="F:ATP binding"/>
    <property type="evidence" value="ECO:0007669"/>
    <property type="project" value="InterPro"/>
</dbReference>
<dbReference type="GO" id="GO:0004672">
    <property type="term" value="F:protein kinase activity"/>
    <property type="evidence" value="ECO:0007669"/>
    <property type="project" value="InterPro"/>
</dbReference>
<feature type="domain" description="Protein kinase" evidence="2">
    <location>
        <begin position="55"/>
        <end position="249"/>
    </location>
</feature>
<dbReference type="InParanoid" id="A0A409X635"/>
<gene>
    <name evidence="3" type="ORF">CVT24_002458</name>
</gene>
<feature type="non-terminal residue" evidence="3">
    <location>
        <position position="1"/>
    </location>
</feature>
<feature type="region of interest" description="Disordered" evidence="1">
    <location>
        <begin position="25"/>
        <end position="46"/>
    </location>
</feature>
<comment type="caution">
    <text evidence="3">The sequence shown here is derived from an EMBL/GenBank/DDBJ whole genome shotgun (WGS) entry which is preliminary data.</text>
</comment>
<protein>
    <recommendedName>
        <fullName evidence="2">Protein kinase domain-containing protein</fullName>
    </recommendedName>
</protein>
<proteinExistence type="predicted"/>
<dbReference type="AlphaFoldDB" id="A0A409X635"/>
<dbReference type="InterPro" id="IPR000719">
    <property type="entry name" value="Prot_kinase_dom"/>
</dbReference>
<name>A0A409X635_9AGAR</name>
<sequence length="249" mass="28605">VLASKTILNFRFNFGTLRSKTTTSFDRVSRSLTPREPPKRFDPPTRHRKSDIVEFVAQQWLGEGSTGIAYRGTAVMLIKADKEGGETKVVSRVLVVKLSHRKKEAITCLRDEYRVYHKLSMKGVRDGILDVHGLFEDSENGAYALVMQDGGVDLKIREYERTGLCEQITMSEEEYNFLLKVILSFNRLGLRHCDIRPSNILMNDKGALFIADFSISDWKSVYLQQDVKNLGDIYQKRFKYGKYGFNDRT</sequence>
<reference evidence="3 4" key="1">
    <citation type="journal article" date="2018" name="Evol. Lett.">
        <title>Horizontal gene cluster transfer increased hallucinogenic mushroom diversity.</title>
        <authorList>
            <person name="Reynolds H.T."/>
            <person name="Vijayakumar V."/>
            <person name="Gluck-Thaler E."/>
            <person name="Korotkin H.B."/>
            <person name="Matheny P.B."/>
            <person name="Slot J.C."/>
        </authorList>
    </citation>
    <scope>NUCLEOTIDE SEQUENCE [LARGE SCALE GENOMIC DNA]</scope>
    <source>
        <strain evidence="3 4">2629</strain>
    </source>
</reference>
<evidence type="ECO:0000313" key="4">
    <source>
        <dbReference type="Proteomes" id="UP000284842"/>
    </source>
</evidence>